<dbReference type="PANTHER" id="PTHR10127">
    <property type="entry name" value="DISCOIDIN, CUB, EGF, LAMININ , AND ZINC METALLOPROTEASE DOMAIN CONTAINING"/>
    <property type="match status" value="1"/>
</dbReference>
<keyword evidence="4" id="KW-1185">Reference proteome</keyword>
<dbReference type="EMBL" id="KN790170">
    <property type="protein sequence ID" value="KIH42999.1"/>
    <property type="molecule type" value="Genomic_DNA"/>
</dbReference>
<name>A0A0C2F7W4_9BILA</name>
<dbReference type="GO" id="GO:0004222">
    <property type="term" value="F:metalloendopeptidase activity"/>
    <property type="evidence" value="ECO:0007669"/>
    <property type="project" value="InterPro"/>
</dbReference>
<gene>
    <name evidence="3" type="ORF">ANCDUO_27009</name>
</gene>
<dbReference type="Gene3D" id="3.40.390.10">
    <property type="entry name" value="Collagenase (Catalytic Domain)"/>
    <property type="match status" value="1"/>
</dbReference>
<dbReference type="InterPro" id="IPR024079">
    <property type="entry name" value="MetalloPept_cat_dom_sf"/>
</dbReference>
<evidence type="ECO:0000313" key="4">
    <source>
        <dbReference type="Proteomes" id="UP000054047"/>
    </source>
</evidence>
<dbReference type="GO" id="GO:0006508">
    <property type="term" value="P:proteolysis"/>
    <property type="evidence" value="ECO:0007669"/>
    <property type="project" value="InterPro"/>
</dbReference>
<accession>A0A0C2F7W4</accession>
<dbReference type="AlphaFoldDB" id="A0A0C2F7W4"/>
<sequence>MEKGCRYLFARTSIKPDPYGIPYDYYSIMHHPKDYCGKPGTIVIETLDKQYQDIIGKQEKPSKWDYMKVCTKYKCDICMGEKMEYKRIKYARSSERRNFRGVT</sequence>
<dbReference type="InterPro" id="IPR001506">
    <property type="entry name" value="Peptidase_M12A"/>
</dbReference>
<evidence type="ECO:0000256" key="1">
    <source>
        <dbReference type="PROSITE-ProRule" id="PRU01211"/>
    </source>
</evidence>
<feature type="domain" description="Peptidase M12A" evidence="2">
    <location>
        <begin position="1"/>
        <end position="76"/>
    </location>
</feature>
<proteinExistence type="predicted"/>
<organism evidence="3 4">
    <name type="scientific">Ancylostoma duodenale</name>
    <dbReference type="NCBI Taxonomy" id="51022"/>
    <lineage>
        <taxon>Eukaryota</taxon>
        <taxon>Metazoa</taxon>
        <taxon>Ecdysozoa</taxon>
        <taxon>Nematoda</taxon>
        <taxon>Chromadorea</taxon>
        <taxon>Rhabditida</taxon>
        <taxon>Rhabditina</taxon>
        <taxon>Rhabditomorpha</taxon>
        <taxon>Strongyloidea</taxon>
        <taxon>Ancylostomatidae</taxon>
        <taxon>Ancylostomatinae</taxon>
        <taxon>Ancylostoma</taxon>
    </lineage>
</organism>
<dbReference type="OrthoDB" id="291007at2759"/>
<dbReference type="PANTHER" id="PTHR10127:SF880">
    <property type="entry name" value="ZINC METALLOPROTEINASE NAS-5"/>
    <property type="match status" value="1"/>
</dbReference>
<dbReference type="PROSITE" id="PS51864">
    <property type="entry name" value="ASTACIN"/>
    <property type="match status" value="1"/>
</dbReference>
<reference evidence="3 4" key="1">
    <citation type="submission" date="2013-12" db="EMBL/GenBank/DDBJ databases">
        <title>Draft genome of the parsitic nematode Ancylostoma duodenale.</title>
        <authorList>
            <person name="Mitreva M."/>
        </authorList>
    </citation>
    <scope>NUCLEOTIDE SEQUENCE [LARGE SCALE GENOMIC DNA]</scope>
    <source>
        <strain evidence="3 4">Zhejiang</strain>
    </source>
</reference>
<dbReference type="SUPFAM" id="SSF55486">
    <property type="entry name" value="Metalloproteases ('zincins'), catalytic domain"/>
    <property type="match status" value="1"/>
</dbReference>
<evidence type="ECO:0000259" key="2">
    <source>
        <dbReference type="PROSITE" id="PS51864"/>
    </source>
</evidence>
<comment type="caution">
    <text evidence="1">Lacks conserved residue(s) required for the propagation of feature annotation.</text>
</comment>
<protein>
    <recommendedName>
        <fullName evidence="2">Peptidase M12A domain-containing protein</fullName>
    </recommendedName>
</protein>
<evidence type="ECO:0000313" key="3">
    <source>
        <dbReference type="EMBL" id="KIH42999.1"/>
    </source>
</evidence>
<dbReference type="Proteomes" id="UP000054047">
    <property type="component" value="Unassembled WGS sequence"/>
</dbReference>
<dbReference type="Pfam" id="PF01400">
    <property type="entry name" value="Astacin"/>
    <property type="match status" value="1"/>
</dbReference>